<dbReference type="Proteomes" id="UP001311799">
    <property type="component" value="Unassembled WGS sequence"/>
</dbReference>
<name>A0AAV9XZN5_9CRYT</name>
<evidence type="ECO:0000313" key="3">
    <source>
        <dbReference type="EMBL" id="KAK6590141.1"/>
    </source>
</evidence>
<protein>
    <recommendedName>
        <fullName evidence="5">HEAT repeat family protein</fullName>
    </recommendedName>
</protein>
<evidence type="ECO:0000256" key="2">
    <source>
        <dbReference type="SAM" id="MobiDB-lite"/>
    </source>
</evidence>
<dbReference type="InterPro" id="IPR016024">
    <property type="entry name" value="ARM-type_fold"/>
</dbReference>
<dbReference type="PANTHER" id="PTHR23346">
    <property type="entry name" value="TRANSLATIONAL ACTIVATOR GCN1-RELATED"/>
    <property type="match status" value="1"/>
</dbReference>
<dbReference type="GO" id="GO:0019887">
    <property type="term" value="F:protein kinase regulator activity"/>
    <property type="evidence" value="ECO:0007669"/>
    <property type="project" value="TreeGrafter"/>
</dbReference>
<accession>A0AAV9XZN5</accession>
<dbReference type="Pfam" id="PF24984">
    <property type="entry name" value="HEAT_EF3_GNC1"/>
    <property type="match status" value="1"/>
</dbReference>
<proteinExistence type="predicted"/>
<evidence type="ECO:0000256" key="1">
    <source>
        <dbReference type="ARBA" id="ARBA00022737"/>
    </source>
</evidence>
<sequence length="3490" mass="395546">MERLGESHKYEGCLTEQDQIIPDLKVFSDNIGESNMSQKINYSIQILCENSHILNVKTYKNYWKEFIIKVGTWMGNNNNVALFQNTINILSCSRTQVVKIWLLNGLLKSNKVNVDSMKDSIYASLKNNIICEYINYNNCIIESEYLYLLKVVSNFINNFIASKWRDWIYRDLNSFGETQRFDNYQKFIIDISICYINNKNDDMLKSDIIECLNKLASPIISCCSELTLRNIIRTFIHNQVILDSFVSSILRQLKRTTKPTNVLVLLEFFIKEVNRCNNVGVKFDSIFNDIINSLVDHISNSVLIIISPNSEQNQENVKIIRTSLNICYLLIFGDIEKEAKLFSLLEDIILSINVTKTSVQMKISFLLLANTILLRLVNLRVNMYSRVKLNDNNGEYINIGSDFISKLSRKSQEALLLTMETKIPIASPQYSDHFKLLSAHTNSLVFVLTNNLESSYSNEYLSKIQLNINDSSLTDTSKLIIISSFVNALYLIKIINYYTSRGSSNICFPKIVRDILFSENISNLFSSALNKTNSLKKLSVLVLGQMLSIRDILNENDIFNRLNIYNNIKNSSLPFPKLNTLLGGTFNFFPKSHINAEINAFIVIMEIISNSKYKGSSCNNYLPTLNLHACMQLFKDWSIVQSIENYITLLIQAGRVLSFSSLNDEFYLRLIQYSVSNIEIFQGATLISGLKRPFIEQDCEIIGGYSLIDYIRKNQVFKEETVLYNLIVSFTIVLGSFYSINISNIDDGSYENEINNLINLPNMNLRGVWILISSIMKSHVNDHTNEIKYQYLVMFLLCSYHPLMQNNKYKNNDIKYENTVNEISCLFNLRNMLNNYEFRSSLIQFYIDLTYLPLSDATGFRKACLNMLSNKYIMESAQFVGELTDKLRDNYYNSLDFLTSNMPPELGDFVVSDPNSFYEFNISDNIANTDCIEDIQEVIFMKISSFMNGDKKFEDFSGIYELIRTSKWLENNIMNYLDENSNTSSSKTGVSGLSSSQLLSVTADKSKNKDVLSASNNSKNSVNINTTSAFAIAKLRKTQTENKSKSGKSSSDKGVNQITNVGSGNKTGEQGSSVSTGAPGGNMTKKEIVDQQIKKQNMIRNDIFKIVSRIKCGLEIFIRISENLSSLLSCSPLELTNNNTIFKELEIKLSDIVFTMCNKMIEFKPLKFYTIELMEYILSNIVKCNGVFRKNLIEYLSFSDETKNNNTRRRLLNSILESFTISENAETGKENDIQFSNNGINELSDSYSSSALICIISKALCNLCENNEDNLEQVNNNEALSCISISEEIQILSKLILYISLSTKNGNIILIMKYLCNLLYLYIFSLGDLVVLDQYITPIKHMLMYIKVRNSDELELVSSLLIFPYLPLRVLILELILGEINRNNVTMSYYSYVNIRISNEVKSLIDEENLENEELSRIVNISNELVNKYIEDNKTNKLFEKRLIDDLLTIQTSPVITLKQQCNISKVLLSEFSESNRMSGICDVINVLLDKLDLVKKEWLDLENTILSSPYSLSKLIYDNNWPILLRRSLINGMVPKTVSYLDSIIPAAAEDLNLREGRIVLRIQKRNSLKGIFMCLRELIKGIGDENYELIESCIRFILTQVIDSTILKDASTGELDFKSNNEAKEKKVVKNISINRNSDNEISNRIIEYDRESLKLLMETLIDFFVALSNNKYINNSASKILATLQNLSIDHKPVTNNEEFYNTLAFSIGCMASCCSIDDPIVKGVTYKIVGELLNGRLCKKMRDDMPLLTDIPNEYRKILPKLFRMLCCQKMSTECGDEYMFRISNIDDLQDIYSEYVLSESKDGYFDIEKSFSKEKELGENKIDGIILGYRILEVSLSIAIFSEESRKRIGSAHVFGSISEVIGVRKMNNNMIFRLISDILFDYSDNNSKSKQTLIRLEGVLNCIGSLSMYLGVLIEPYIIKYLNNIIKIISENDQRIRYYSEKITEILVTNLSKYGIKQVLPIVIEGIEVKQWRIKIAILRLLVILSNNSPNHLSFFLPKAIEIINKAASDSHQNVSKAAKETLYEIIELVKNPEVKSISEEFVKTLIDPTENNIKRSLLTLKSVTFIHAVDTTTLSLILPVLLKPIQERGQTELKKDSLHILSSLLLLLSHKSDIDPFIKQIENSVHMSLTDPIPEIRILTAKLCRSLVSVIGQEKSSSLIEWHFNTLSSEVGQTLKSGVSASLAEILSVFGIEKFKKILPYILSQVCLTDNVSRDDKVFEVNVGGDNTNSLSSRKEGYIGLFVYLPQAFGEELGYLMPEILPKLLYCFGDESDIVRETALKACKSLVMHFGSGHAGYILQPLEDGLANNNWRVRLNCCILLGILLNMLIKGQLDSTGNSLCNDTNVLEDAGFSLQRRSYILAAIYMARNDENMSVKNNASALWKSLVQNTPQTLKDILPILIRRIINSLSNSGSTWGGVTDTEVKSNENDCINNDGIVNNNVYYNAVQCLKDLLDKFGNSLQSQLLPIFYQNFGGVLDENGINYELLIKKGEMGSDLMYTNPNVSARVGACVGLLELLKVIKKNDLKSSTNSFLPLIRMGLSDTEFRVRLISVECLDVISADNSDVLFKTIDWLLDDILLPNSENGEDSNDSKLSSIELIIQLPHTGIVAKIFPRVSSGSMDLKKIRIIRSMSKIPSQNKLRSSLFDIVPLLLNAYSIGFENTSESVDKGIQESAYDAMNSIVQSLDEQGMETYVTIIFEIIRNNTPDENLTVSGRYQISNSGISNLSQLENSDKVSKRVKSLDFLRLSLFSNSTIYETSYQTLIRYIIPIAICDISEEARVSASKTFQTFVNFIPRKLTVKSCSVMREAIGKLVYDPLSHQKNFSSEDNKLIGNMTWDKEVKARRVVINEIFINQEDGKYYISSATCSERKRLGDDMLFELVKSNNKLLDSITSLYIQGMTFGTVDSKEECAMGLYEVINISLVESIKPITVKLVGPLIRLISDKTTTGVVRVSLLNNLSLLIELCGMQLRPLLPQIQTILIKYIIDASISVRKSCVAGIGNLYKLLGNRSEMLLSDLCSLIAKQNNIDGNLDIIYSILSSIYEAIKPNNYQTNKSCISNSLRDKIIGMTLSFMDGYNSGSGNGDLPEISSKILCLVLVEHCAEDEIREILLPMANKDINNDNLDLYIRDSKNLMSIINCSLETADGWQKLCMALKDDDKLFRKMVSDEILDSGYKYVKYIDCDTSQFNENKVEIIIHLPFGVKNNGLSWLYLSIVDSILKSIILSSNNSNIETKKLFVETLYKLCKYVTLIGNNDDNKSLNLDVIEFSISIIVQTLFNITVNSNLMYNQVLTSNFDTSVILTLQKLCELLIDSCYIVGDKETKSNRYDNNKLLSHLLKDIDNNIRSYINSIFGTTCDNRELDSNAVLISLVTITSVQTINSKNPILKLKSEHILVRVIGHVYSQLRNSDANIRGFNINDDDLETDEYLSDQDVQEKKNLSIVQCIIKNLSDLISPKKISTTQINYLIEYSKRVLVKKISNS</sequence>
<comment type="caution">
    <text evidence="3">The sequence shown here is derived from an EMBL/GenBank/DDBJ whole genome shotgun (WGS) entry which is preliminary data.</text>
</comment>
<evidence type="ECO:0000313" key="4">
    <source>
        <dbReference type="Proteomes" id="UP001311799"/>
    </source>
</evidence>
<dbReference type="GO" id="GO:0005829">
    <property type="term" value="C:cytosol"/>
    <property type="evidence" value="ECO:0007669"/>
    <property type="project" value="TreeGrafter"/>
</dbReference>
<organism evidence="3 4">
    <name type="scientific">Cryptosporidium xiaoi</name>
    <dbReference type="NCBI Taxonomy" id="659607"/>
    <lineage>
        <taxon>Eukaryota</taxon>
        <taxon>Sar</taxon>
        <taxon>Alveolata</taxon>
        <taxon>Apicomplexa</taxon>
        <taxon>Conoidasida</taxon>
        <taxon>Coccidia</taxon>
        <taxon>Eucoccidiorida</taxon>
        <taxon>Eimeriorina</taxon>
        <taxon>Cryptosporidiidae</taxon>
        <taxon>Cryptosporidium</taxon>
    </lineage>
</organism>
<keyword evidence="1" id="KW-0677">Repeat</keyword>
<gene>
    <name evidence="3" type="ORF">RS030_172583</name>
</gene>
<keyword evidence="4" id="KW-1185">Reference proteome</keyword>
<reference evidence="3 4" key="1">
    <citation type="submission" date="2023-10" db="EMBL/GenBank/DDBJ databases">
        <title>Comparative genomics analysis reveals potential genetic determinants of host preference in Cryptosporidium xiaoi.</title>
        <authorList>
            <person name="Xiao L."/>
            <person name="Li J."/>
        </authorList>
    </citation>
    <scope>NUCLEOTIDE SEQUENCE [LARGE SCALE GENOMIC DNA]</scope>
    <source>
        <strain evidence="3 4">52996</strain>
    </source>
</reference>
<evidence type="ECO:0008006" key="5">
    <source>
        <dbReference type="Google" id="ProtNLM"/>
    </source>
</evidence>
<dbReference type="PANTHER" id="PTHR23346:SF7">
    <property type="entry name" value="STALLED RIBOSOME SENSOR GCN1"/>
    <property type="match status" value="1"/>
</dbReference>
<feature type="region of interest" description="Disordered" evidence="2">
    <location>
        <begin position="1039"/>
        <end position="1084"/>
    </location>
</feature>
<dbReference type="InterPro" id="IPR011989">
    <property type="entry name" value="ARM-like"/>
</dbReference>
<feature type="compositionally biased region" description="Polar residues" evidence="2">
    <location>
        <begin position="1056"/>
        <end position="1076"/>
    </location>
</feature>
<dbReference type="EMBL" id="JAWDEY010000008">
    <property type="protein sequence ID" value="KAK6590141.1"/>
    <property type="molecule type" value="Genomic_DNA"/>
</dbReference>
<dbReference type="Gene3D" id="1.25.10.10">
    <property type="entry name" value="Leucine-rich Repeat Variant"/>
    <property type="match status" value="4"/>
</dbReference>
<dbReference type="GO" id="GO:0034198">
    <property type="term" value="P:cellular response to amino acid starvation"/>
    <property type="evidence" value="ECO:0007669"/>
    <property type="project" value="TreeGrafter"/>
</dbReference>
<dbReference type="GO" id="GO:0006417">
    <property type="term" value="P:regulation of translation"/>
    <property type="evidence" value="ECO:0007669"/>
    <property type="project" value="TreeGrafter"/>
</dbReference>
<dbReference type="SUPFAM" id="SSF48371">
    <property type="entry name" value="ARM repeat"/>
    <property type="match status" value="3"/>
</dbReference>
<dbReference type="Pfam" id="PF24987">
    <property type="entry name" value="HEAT_EF3_N"/>
    <property type="match status" value="1"/>
</dbReference>